<evidence type="ECO:0000256" key="2">
    <source>
        <dbReference type="ARBA" id="ARBA00023235"/>
    </source>
</evidence>
<dbReference type="InParanoid" id="A0A061GAR1"/>
<dbReference type="STRING" id="3641.A0A061GAR1"/>
<accession>A0A061GAR1</accession>
<dbReference type="EMBL" id="CM001884">
    <property type="protein sequence ID" value="EOY26513.1"/>
    <property type="molecule type" value="Genomic_DNA"/>
</dbReference>
<dbReference type="SUPFAM" id="SSF53681">
    <property type="entry name" value="Aspartate/glutamate racemase"/>
    <property type="match status" value="2"/>
</dbReference>
<dbReference type="Pfam" id="PF01177">
    <property type="entry name" value="Asp_Glu_race"/>
    <property type="match status" value="1"/>
</dbReference>
<dbReference type="AlphaFoldDB" id="A0A061GAR1"/>
<dbReference type="InterPro" id="IPR004380">
    <property type="entry name" value="Asp_race"/>
</dbReference>
<dbReference type="InterPro" id="IPR015942">
    <property type="entry name" value="Asp/Glu/hydantoin_racemase"/>
</dbReference>
<dbReference type="Gene3D" id="3.40.50.1860">
    <property type="match status" value="2"/>
</dbReference>
<dbReference type="eggNOG" id="ENOG502QU3Q">
    <property type="taxonomic scope" value="Eukaryota"/>
</dbReference>
<evidence type="ECO:0000313" key="3">
    <source>
        <dbReference type="EMBL" id="EOY26513.1"/>
    </source>
</evidence>
<dbReference type="GO" id="GO:0047661">
    <property type="term" value="F:amino-acid racemase activity"/>
    <property type="evidence" value="ECO:0007669"/>
    <property type="project" value="InterPro"/>
</dbReference>
<comment type="similarity">
    <text evidence="1">Belongs to the aspartate/glutamate racemases family.</text>
</comment>
<sequence>MSRKSSELGTFALFTLPLLIFASFCLVSSFELRRLREGSPPGFVSWVLLRLKVDQVGLLASSAISESWNFVGGYQNVEMVPIFGLLSLQMSLNSPSYIWGCVTTQRNFCKRRLDPVLAMSPSSVILHTDESGKFPESKKSSSSGTASLIGSAGTLLSHPNTVGIIGGVSVDSTLNFVRKLVHWSKENEKNCMPFVLCSDPVLNRELLSLERNSASLCHRNEHSQFDHTRIVENLWSKRVFLEKSGAHCIVVPCHISHSWHDEVFKGCSVPSLHMGECVARELKEAKLKPLETGSPLRIGVLATDATLKEGFYQEKLQNEGFEVVLPDKATMEHTVIPAIDALNRKDMEGARNLLRIALQVLLVRAVNTVILASDDMRDLLPRDDPLVKKCIDPMDALARSTIKWAQQAVEEGT</sequence>
<dbReference type="OMA" id="WHCEISE"/>
<dbReference type="Proteomes" id="UP000026915">
    <property type="component" value="Chromosome 6"/>
</dbReference>
<reference evidence="3 4" key="1">
    <citation type="journal article" date="2013" name="Genome Biol.">
        <title>The genome sequence of the most widely cultivated cacao type and its use to identify candidate genes regulating pod color.</title>
        <authorList>
            <person name="Motamayor J.C."/>
            <person name="Mockaitis K."/>
            <person name="Schmutz J."/>
            <person name="Haiminen N."/>
            <person name="Iii D.L."/>
            <person name="Cornejo O."/>
            <person name="Findley S.D."/>
            <person name="Zheng P."/>
            <person name="Utro F."/>
            <person name="Royaert S."/>
            <person name="Saski C."/>
            <person name="Jenkins J."/>
            <person name="Podicheti R."/>
            <person name="Zhao M."/>
            <person name="Scheffler B.E."/>
            <person name="Stack J.C."/>
            <person name="Feltus F.A."/>
            <person name="Mustiga G.M."/>
            <person name="Amores F."/>
            <person name="Phillips W."/>
            <person name="Marelli J.P."/>
            <person name="May G.D."/>
            <person name="Shapiro H."/>
            <person name="Ma J."/>
            <person name="Bustamante C.D."/>
            <person name="Schnell R.J."/>
            <person name="Main D."/>
            <person name="Gilbert D."/>
            <person name="Parida L."/>
            <person name="Kuhn D.N."/>
        </authorList>
    </citation>
    <scope>NUCLEOTIDE SEQUENCE [LARGE SCALE GENOMIC DNA]</scope>
    <source>
        <strain evidence="4">cv. Matina 1-6</strain>
    </source>
</reference>
<evidence type="ECO:0000313" key="4">
    <source>
        <dbReference type="Proteomes" id="UP000026915"/>
    </source>
</evidence>
<keyword evidence="2" id="KW-0413">Isomerase</keyword>
<gene>
    <name evidence="3" type="ORF">TCM_028296</name>
</gene>
<dbReference type="HOGENOM" id="CLU_055360_0_0_1"/>
<dbReference type="FunCoup" id="A0A061GAR1">
    <property type="interactions" value="19"/>
</dbReference>
<evidence type="ECO:0000256" key="1">
    <source>
        <dbReference type="ARBA" id="ARBA00007847"/>
    </source>
</evidence>
<proteinExistence type="inferred from homology"/>
<dbReference type="Gramene" id="EOY26513">
    <property type="protein sequence ID" value="EOY26513"/>
    <property type="gene ID" value="TCM_028296"/>
</dbReference>
<dbReference type="InterPro" id="IPR001920">
    <property type="entry name" value="Asp/Glu_race"/>
</dbReference>
<protein>
    <submittedName>
        <fullName evidence="3">Aspartate-glutamate racemase family</fullName>
    </submittedName>
</protein>
<dbReference type="PANTHER" id="PTHR21198:SF7">
    <property type="entry name" value="ASPARTATE-GLUTAMATE RACEMASE FAMILY"/>
    <property type="match status" value="1"/>
</dbReference>
<dbReference type="NCBIfam" id="TIGR00035">
    <property type="entry name" value="asp_race"/>
    <property type="match status" value="1"/>
</dbReference>
<name>A0A061GAR1_THECC</name>
<dbReference type="PANTHER" id="PTHR21198">
    <property type="entry name" value="GLUTAMATE RACEMASE"/>
    <property type="match status" value="1"/>
</dbReference>
<keyword evidence="4" id="KW-1185">Reference proteome</keyword>
<organism evidence="3 4">
    <name type="scientific">Theobroma cacao</name>
    <name type="common">Cacao</name>
    <name type="synonym">Cocoa</name>
    <dbReference type="NCBI Taxonomy" id="3641"/>
    <lineage>
        <taxon>Eukaryota</taxon>
        <taxon>Viridiplantae</taxon>
        <taxon>Streptophyta</taxon>
        <taxon>Embryophyta</taxon>
        <taxon>Tracheophyta</taxon>
        <taxon>Spermatophyta</taxon>
        <taxon>Magnoliopsida</taxon>
        <taxon>eudicotyledons</taxon>
        <taxon>Gunneridae</taxon>
        <taxon>Pentapetalae</taxon>
        <taxon>rosids</taxon>
        <taxon>malvids</taxon>
        <taxon>Malvales</taxon>
        <taxon>Malvaceae</taxon>
        <taxon>Byttnerioideae</taxon>
        <taxon>Theobroma</taxon>
    </lineage>
</organism>